<feature type="compositionally biased region" description="Polar residues" evidence="1">
    <location>
        <begin position="59"/>
        <end position="71"/>
    </location>
</feature>
<feature type="region of interest" description="Disordered" evidence="1">
    <location>
        <begin position="29"/>
        <end position="160"/>
    </location>
</feature>
<feature type="region of interest" description="Disordered" evidence="1">
    <location>
        <begin position="467"/>
        <end position="537"/>
    </location>
</feature>
<feature type="compositionally biased region" description="Polar residues" evidence="1">
    <location>
        <begin position="143"/>
        <end position="156"/>
    </location>
</feature>
<feature type="region of interest" description="Disordered" evidence="1">
    <location>
        <begin position="397"/>
        <end position="439"/>
    </location>
</feature>
<sequence length="627" mass="69687">MHRNYYSDDVPAKENRTWQRETTATSFNAFPGYEKDPRYTLHPPHLTSQAHNAVPPLTDSVQGGQAYNVTFQPPAPPNTPTFPGRPLNSASHLAPDSRYPSQTNFDPSVPGSSVTYAHPYGGASEVQSSRPHSSPRQQYQSEYGDTSVAQNQSFVSPNPDFNRLQELLQPEKKELGSVLNWLEIEAQQRNRLQDEETRDPFVVQYPDQNETYEMRSQRNWRSGRSQHGRFGGHTSGRGRSEWRTGRGNYSRQNRNLGHSADHFQDQALQASSATVTQQQWRRSTGLLTIPKISQQVQEPVAIPGLDTASATNSSQTRLPDSICGENANFHELTGNLIVISQDREGRVDEVRTSKPGLGMIGPNTDPTAHHPREVPTSANGLVEEPSADKQAAVNDLNAQQRQSGDVSDRDQTVTVKPRPPNRNLWLTRPPIRPEDQKEWRSKKTLDEYRMFQEEVIKPRMDAFKSGQVVPRDPTITGTRWRTDGPRKRYVNGGWSRSSTKLDNAEDSLCSGRAAGTEEQSEGQSEGQWQQPEGQHSSIVQAKAANSATGTYINGLGTLVSTTSQMSSASSENTSTLSFDSYHATGTVDASGYPAQDFSGQANGNPYHQGYFVQNQAIHNGLCRPFRQ</sequence>
<protein>
    <submittedName>
        <fullName evidence="2">Uncharacterized protein</fullName>
    </submittedName>
</protein>
<feature type="region of interest" description="Disordered" evidence="1">
    <location>
        <begin position="216"/>
        <end position="256"/>
    </location>
</feature>
<accession>A0A4S8LUI6</accession>
<feature type="compositionally biased region" description="Basic and acidic residues" evidence="1">
    <location>
        <begin position="343"/>
        <end position="352"/>
    </location>
</feature>
<feature type="region of interest" description="Disordered" evidence="1">
    <location>
        <begin position="1"/>
        <end position="20"/>
    </location>
</feature>
<reference evidence="2 3" key="1">
    <citation type="journal article" date="2019" name="Nat. Ecol. Evol.">
        <title>Megaphylogeny resolves global patterns of mushroom evolution.</title>
        <authorList>
            <person name="Varga T."/>
            <person name="Krizsan K."/>
            <person name="Foldi C."/>
            <person name="Dima B."/>
            <person name="Sanchez-Garcia M."/>
            <person name="Sanchez-Ramirez S."/>
            <person name="Szollosi G.J."/>
            <person name="Szarkandi J.G."/>
            <person name="Papp V."/>
            <person name="Albert L."/>
            <person name="Andreopoulos W."/>
            <person name="Angelini C."/>
            <person name="Antonin V."/>
            <person name="Barry K.W."/>
            <person name="Bougher N.L."/>
            <person name="Buchanan P."/>
            <person name="Buyck B."/>
            <person name="Bense V."/>
            <person name="Catcheside P."/>
            <person name="Chovatia M."/>
            <person name="Cooper J."/>
            <person name="Damon W."/>
            <person name="Desjardin D."/>
            <person name="Finy P."/>
            <person name="Geml J."/>
            <person name="Haridas S."/>
            <person name="Hughes K."/>
            <person name="Justo A."/>
            <person name="Karasinski D."/>
            <person name="Kautmanova I."/>
            <person name="Kiss B."/>
            <person name="Kocsube S."/>
            <person name="Kotiranta H."/>
            <person name="LaButti K.M."/>
            <person name="Lechner B.E."/>
            <person name="Liimatainen K."/>
            <person name="Lipzen A."/>
            <person name="Lukacs Z."/>
            <person name="Mihaltcheva S."/>
            <person name="Morgado L.N."/>
            <person name="Niskanen T."/>
            <person name="Noordeloos M.E."/>
            <person name="Ohm R.A."/>
            <person name="Ortiz-Santana B."/>
            <person name="Ovrebo C."/>
            <person name="Racz N."/>
            <person name="Riley R."/>
            <person name="Savchenko A."/>
            <person name="Shiryaev A."/>
            <person name="Soop K."/>
            <person name="Spirin V."/>
            <person name="Szebenyi C."/>
            <person name="Tomsovsky M."/>
            <person name="Tulloss R.E."/>
            <person name="Uehling J."/>
            <person name="Grigoriev I.V."/>
            <person name="Vagvolgyi C."/>
            <person name="Papp T."/>
            <person name="Martin F.M."/>
            <person name="Miettinen O."/>
            <person name="Hibbett D.S."/>
            <person name="Nagy L.G."/>
        </authorList>
    </citation>
    <scope>NUCLEOTIDE SEQUENCE [LARGE SCALE GENOMIC DNA]</scope>
    <source>
        <strain evidence="2 3">CBS 962.96</strain>
    </source>
</reference>
<feature type="compositionally biased region" description="Polar residues" evidence="1">
    <location>
        <begin position="99"/>
        <end position="115"/>
    </location>
</feature>
<proteinExistence type="predicted"/>
<gene>
    <name evidence="2" type="ORF">K435DRAFT_197592</name>
</gene>
<evidence type="ECO:0000256" key="1">
    <source>
        <dbReference type="SAM" id="MobiDB-lite"/>
    </source>
</evidence>
<feature type="compositionally biased region" description="Low complexity" evidence="1">
    <location>
        <begin position="127"/>
        <end position="141"/>
    </location>
</feature>
<organism evidence="2 3">
    <name type="scientific">Dendrothele bispora (strain CBS 962.96)</name>
    <dbReference type="NCBI Taxonomy" id="1314807"/>
    <lineage>
        <taxon>Eukaryota</taxon>
        <taxon>Fungi</taxon>
        <taxon>Dikarya</taxon>
        <taxon>Basidiomycota</taxon>
        <taxon>Agaricomycotina</taxon>
        <taxon>Agaricomycetes</taxon>
        <taxon>Agaricomycetidae</taxon>
        <taxon>Agaricales</taxon>
        <taxon>Agaricales incertae sedis</taxon>
        <taxon>Dendrothele</taxon>
    </lineage>
</organism>
<keyword evidence="3" id="KW-1185">Reference proteome</keyword>
<feature type="compositionally biased region" description="Basic and acidic residues" evidence="1">
    <location>
        <begin position="10"/>
        <end position="19"/>
    </location>
</feature>
<name>A0A4S8LUI6_DENBC</name>
<feature type="compositionally biased region" description="Polar residues" evidence="1">
    <location>
        <begin position="247"/>
        <end position="256"/>
    </location>
</feature>
<evidence type="ECO:0000313" key="3">
    <source>
        <dbReference type="Proteomes" id="UP000297245"/>
    </source>
</evidence>
<feature type="compositionally biased region" description="Low complexity" evidence="1">
    <location>
        <begin position="521"/>
        <end position="534"/>
    </location>
</feature>
<evidence type="ECO:0000313" key="2">
    <source>
        <dbReference type="EMBL" id="THU93247.1"/>
    </source>
</evidence>
<dbReference type="EMBL" id="ML179254">
    <property type="protein sequence ID" value="THU93247.1"/>
    <property type="molecule type" value="Genomic_DNA"/>
</dbReference>
<dbReference type="Proteomes" id="UP000297245">
    <property type="component" value="Unassembled WGS sequence"/>
</dbReference>
<feature type="region of interest" description="Disordered" evidence="1">
    <location>
        <begin position="343"/>
        <end position="379"/>
    </location>
</feature>
<dbReference type="AlphaFoldDB" id="A0A4S8LUI6"/>